<keyword evidence="2" id="KW-1185">Reference proteome</keyword>
<dbReference type="AlphaFoldDB" id="A0A850QFZ2"/>
<dbReference type="Proteomes" id="UP000588051">
    <property type="component" value="Unassembled WGS sequence"/>
</dbReference>
<dbReference type="Pfam" id="PF11390">
    <property type="entry name" value="FdsD"/>
    <property type="match status" value="1"/>
</dbReference>
<comment type="caution">
    <text evidence="1">The sequence shown here is derived from an EMBL/GenBank/DDBJ whole genome shotgun (WGS) entry which is preliminary data.</text>
</comment>
<dbReference type="EMBL" id="JABXYJ010000001">
    <property type="protein sequence ID" value="NVO76315.1"/>
    <property type="molecule type" value="Genomic_DNA"/>
</dbReference>
<sequence>MNTEHLVHMANQIGAFFESFPDRQEAKKGIADHIHKFWEPRMRLGLLNMLNKPDTHNLAELVREALLEHQTSLQAIRH</sequence>
<evidence type="ECO:0000313" key="1">
    <source>
        <dbReference type="EMBL" id="NVO76315.1"/>
    </source>
</evidence>
<name>A0A850QFZ2_9BURK</name>
<organism evidence="1 2">
    <name type="scientific">Undibacterium oligocarboniphilum</name>
    <dbReference type="NCBI Taxonomy" id="666702"/>
    <lineage>
        <taxon>Bacteria</taxon>
        <taxon>Pseudomonadati</taxon>
        <taxon>Pseudomonadota</taxon>
        <taxon>Betaproteobacteria</taxon>
        <taxon>Burkholderiales</taxon>
        <taxon>Oxalobacteraceae</taxon>
        <taxon>Undibacterium</taxon>
    </lineage>
</organism>
<accession>A0A850QFZ2</accession>
<protein>
    <submittedName>
        <fullName evidence="1">Formate dehydrogenase subunit delta</fullName>
    </submittedName>
</protein>
<proteinExistence type="predicted"/>
<dbReference type="InterPro" id="IPR021074">
    <property type="entry name" value="Formate_DH_dsu"/>
</dbReference>
<reference evidence="1 2" key="1">
    <citation type="submission" date="2020-06" db="EMBL/GenBank/DDBJ databases">
        <authorList>
            <person name="Qiu C."/>
            <person name="Liu Z."/>
        </authorList>
    </citation>
    <scope>NUCLEOTIDE SEQUENCE [LARGE SCALE GENOMIC DNA]</scope>
    <source>
        <strain evidence="1 2">EM 1</strain>
    </source>
</reference>
<gene>
    <name evidence="1" type="ORF">HV832_00535</name>
</gene>
<dbReference type="RefSeq" id="WP_176801602.1">
    <property type="nucleotide sequence ID" value="NZ_JABXYJ010000001.1"/>
</dbReference>
<evidence type="ECO:0000313" key="2">
    <source>
        <dbReference type="Proteomes" id="UP000588051"/>
    </source>
</evidence>